<dbReference type="InterPro" id="IPR039512">
    <property type="entry name" value="RCHY1_zinc-ribbon"/>
</dbReference>
<feature type="compositionally biased region" description="Acidic residues" evidence="5">
    <location>
        <begin position="559"/>
        <end position="575"/>
    </location>
</feature>
<dbReference type="PANTHER" id="PTHR21319">
    <property type="entry name" value="RING FINGER AND CHY ZINC FINGER DOMAIN-CONTAINING PROTEIN 1"/>
    <property type="match status" value="1"/>
</dbReference>
<dbReference type="GO" id="GO:0006511">
    <property type="term" value="P:ubiquitin-dependent protein catabolic process"/>
    <property type="evidence" value="ECO:0007669"/>
    <property type="project" value="TreeGrafter"/>
</dbReference>
<feature type="domain" description="CTCHY-type" evidence="7">
    <location>
        <begin position="204"/>
        <end position="274"/>
    </location>
</feature>
<keyword evidence="2 4" id="KW-0863">Zinc-finger</keyword>
<evidence type="ECO:0000256" key="3">
    <source>
        <dbReference type="ARBA" id="ARBA00022833"/>
    </source>
</evidence>
<dbReference type="InterPro" id="IPR017921">
    <property type="entry name" value="Znf_CTCHY"/>
</dbReference>
<feature type="region of interest" description="Disordered" evidence="5">
    <location>
        <begin position="554"/>
        <end position="579"/>
    </location>
</feature>
<dbReference type="GO" id="GO:0005634">
    <property type="term" value="C:nucleus"/>
    <property type="evidence" value="ECO:0007669"/>
    <property type="project" value="TreeGrafter"/>
</dbReference>
<reference evidence="9" key="1">
    <citation type="submission" date="2016-11" db="EMBL/GenBank/DDBJ databases">
        <authorList>
            <person name="Guldener U."/>
        </authorList>
    </citation>
    <scope>NUCLEOTIDE SEQUENCE [LARGE SCALE GENOMIC DNA]</scope>
</reference>
<name>A0A1L0FQ96_9ASCO</name>
<dbReference type="VEuPathDB" id="FungiDB:HGUI_03943"/>
<evidence type="ECO:0000256" key="4">
    <source>
        <dbReference type="PROSITE-ProRule" id="PRU00175"/>
    </source>
</evidence>
<feature type="domain" description="RING-type" evidence="6">
    <location>
        <begin position="341"/>
        <end position="368"/>
    </location>
</feature>
<keyword evidence="3" id="KW-0862">Zinc</keyword>
<dbReference type="PANTHER" id="PTHR21319:SF0">
    <property type="entry name" value="AND RING FINGER DOMAIN PROTEIN, PUTATIVE (AFU_ORTHOLOGUE AFUA_1G08900)-RELATED"/>
    <property type="match status" value="1"/>
</dbReference>
<gene>
    <name evidence="8" type="ORF">HGUI_03943</name>
</gene>
<keyword evidence="1" id="KW-0479">Metal-binding</keyword>
<dbReference type="OrthoDB" id="3971412at2759"/>
<dbReference type="Proteomes" id="UP000183365">
    <property type="component" value="Unassembled WGS sequence"/>
</dbReference>
<evidence type="ECO:0000256" key="1">
    <source>
        <dbReference type="ARBA" id="ARBA00022723"/>
    </source>
</evidence>
<evidence type="ECO:0000313" key="9">
    <source>
        <dbReference type="Proteomes" id="UP000183365"/>
    </source>
</evidence>
<dbReference type="Gene3D" id="2.20.28.10">
    <property type="match status" value="1"/>
</dbReference>
<dbReference type="InterPro" id="IPR013083">
    <property type="entry name" value="Znf_RING/FYVE/PHD"/>
</dbReference>
<dbReference type="Pfam" id="PF14599">
    <property type="entry name" value="zinc_ribbon_6"/>
    <property type="match status" value="1"/>
</dbReference>
<feature type="region of interest" description="Disordered" evidence="5">
    <location>
        <begin position="299"/>
        <end position="321"/>
    </location>
</feature>
<protein>
    <recommendedName>
        <fullName evidence="10">RING-type domain-containing protein</fullName>
    </recommendedName>
</protein>
<organism evidence="8 9">
    <name type="scientific">Hanseniaspora guilliermondii</name>
    <dbReference type="NCBI Taxonomy" id="56406"/>
    <lineage>
        <taxon>Eukaryota</taxon>
        <taxon>Fungi</taxon>
        <taxon>Dikarya</taxon>
        <taxon>Ascomycota</taxon>
        <taxon>Saccharomycotina</taxon>
        <taxon>Saccharomycetes</taxon>
        <taxon>Saccharomycodales</taxon>
        <taxon>Saccharomycodaceae</taxon>
        <taxon>Hanseniaspora</taxon>
    </lineage>
</organism>
<evidence type="ECO:0008006" key="10">
    <source>
        <dbReference type="Google" id="ProtNLM"/>
    </source>
</evidence>
<dbReference type="GO" id="GO:0061630">
    <property type="term" value="F:ubiquitin protein ligase activity"/>
    <property type="evidence" value="ECO:0007669"/>
    <property type="project" value="TreeGrafter"/>
</dbReference>
<dbReference type="PROSITE" id="PS50089">
    <property type="entry name" value="ZF_RING_2"/>
    <property type="match status" value="1"/>
</dbReference>
<proteinExistence type="predicted"/>
<evidence type="ECO:0000259" key="6">
    <source>
        <dbReference type="PROSITE" id="PS50089"/>
    </source>
</evidence>
<dbReference type="GO" id="GO:0016567">
    <property type="term" value="P:protein ubiquitination"/>
    <property type="evidence" value="ECO:0007669"/>
    <property type="project" value="TreeGrafter"/>
</dbReference>
<accession>A0A1L0FQ96</accession>
<evidence type="ECO:0000256" key="2">
    <source>
        <dbReference type="ARBA" id="ARBA00022771"/>
    </source>
</evidence>
<evidence type="ECO:0000256" key="5">
    <source>
        <dbReference type="SAM" id="MobiDB-lite"/>
    </source>
</evidence>
<keyword evidence="9" id="KW-1185">Reference proteome</keyword>
<dbReference type="AlphaFoldDB" id="A0A1L0FQ96"/>
<dbReference type="SUPFAM" id="SSF161245">
    <property type="entry name" value="Zinc hairpin stack"/>
    <property type="match status" value="1"/>
</dbReference>
<dbReference type="InterPro" id="IPR018957">
    <property type="entry name" value="Znf_C3HC4_RING-type"/>
</dbReference>
<dbReference type="EMBL" id="FQNF01000142">
    <property type="protein sequence ID" value="SGZ41742.1"/>
    <property type="molecule type" value="Genomic_DNA"/>
</dbReference>
<dbReference type="SUPFAM" id="SSF57850">
    <property type="entry name" value="RING/U-box"/>
    <property type="match status" value="1"/>
</dbReference>
<dbReference type="Gene3D" id="3.30.40.10">
    <property type="entry name" value="Zinc/RING finger domain, C3HC4 (zinc finger)"/>
    <property type="match status" value="1"/>
</dbReference>
<sequence>MIEPTMQDHDISNFESLLKELNSISHNTNEFNNLDFKYILRQRILIINKFEGLDNSIKNKIIQQLMMLGDRSNTNHDLSLKDIHVSLCRSSSIEDSNSNKPEQSDIKYDIKSDYNIINDHKCTHFKSSLKLYNQEQGLWYSCKNCFLDTKGKNRDSIKKIITRLLTHIKCDKCDFINEINCNTGDLQDEVINEKKKCINCDEFFSEYQCHYCLIFENDEENYMYHCPYCKECKLGEGLGIDYNHCKECDCCMPLEMFHNEEVSHRCIRNNLRSDCTICGVRLDAYQTYERLLGDDMESTHTSMNDTNDENSQVKQSSKSFQNNGIRKRPIIDIDVGRVQFLVPCNHAIHENCLNEYLKNGQYKCPICQVTIVDMEINFKLLDEEIQQCPLPEPYNMWRCVYKCNDCTTRGMTSYHFLGIKCRCCFSFNTVLLQVLKHIDEKMPMKNSDDQGITDTKRSIVSKEMVNESFMSRKRSNSDMKDNDMDNFLNKFLSKDEDLSISHVLQGLKEYYNVKKNDKKINNEENELGFVDAVDVNSMMNRLKFNVLNRFLSKKPNSDTESDTNELTEEKAEIDEDNSRQKTLFNDIGDSFKQFISFLEDSNGHDID</sequence>
<dbReference type="InterPro" id="IPR001841">
    <property type="entry name" value="Znf_RING"/>
</dbReference>
<dbReference type="Pfam" id="PF00097">
    <property type="entry name" value="zf-C3HC4"/>
    <property type="match status" value="1"/>
</dbReference>
<evidence type="ECO:0000313" key="8">
    <source>
        <dbReference type="EMBL" id="SGZ41742.1"/>
    </source>
</evidence>
<dbReference type="GO" id="GO:0008270">
    <property type="term" value="F:zinc ion binding"/>
    <property type="evidence" value="ECO:0007669"/>
    <property type="project" value="UniProtKB-KW"/>
</dbReference>
<evidence type="ECO:0000259" key="7">
    <source>
        <dbReference type="PROSITE" id="PS51270"/>
    </source>
</evidence>
<dbReference type="InterPro" id="IPR037275">
    <property type="entry name" value="Znf_CTCHY_sf"/>
</dbReference>
<dbReference type="PROSITE" id="PS51270">
    <property type="entry name" value="ZF_CTCHY"/>
    <property type="match status" value="1"/>
</dbReference>